<accession>U7QIA7</accession>
<dbReference type="CDD" id="cd06223">
    <property type="entry name" value="PRTases_typeI"/>
    <property type="match status" value="1"/>
</dbReference>
<dbReference type="PATRIC" id="fig|1348334.3.peg.3752"/>
<sequence length="221" mass="24594">MQFKNRTEAGQLLASRLIKYANRSDVIVLGLPRGGVPVAYEIAKSLHVPLDVCLVRKLGVPAHKELAMGAIGQGNAMKLNPEIIKSWDVSQPAFEQVLATEKQELQRRYHLYRGRDLPLNVEDQIVILVDDGVATGSTLFAAIEVMRSHHPKAIVVAVPVAPPSTYQQLEYQVSQVICLVQPKLLKAISFWYEDFSQTSDVEVQELLSKSQQELSTLSHLN</sequence>
<dbReference type="EMBL" id="AUZM01000041">
    <property type="protein sequence ID" value="ERT06161.1"/>
    <property type="molecule type" value="Genomic_DNA"/>
</dbReference>
<gene>
    <name evidence="2" type="ORF">M595_3879</name>
</gene>
<dbReference type="GO" id="GO:0016740">
    <property type="term" value="F:transferase activity"/>
    <property type="evidence" value="ECO:0007669"/>
    <property type="project" value="UniProtKB-KW"/>
</dbReference>
<organism evidence="2 3">
    <name type="scientific">Lyngbya aestuarii BL J</name>
    <dbReference type="NCBI Taxonomy" id="1348334"/>
    <lineage>
        <taxon>Bacteria</taxon>
        <taxon>Bacillati</taxon>
        <taxon>Cyanobacteriota</taxon>
        <taxon>Cyanophyceae</taxon>
        <taxon>Oscillatoriophycideae</taxon>
        <taxon>Oscillatoriales</taxon>
        <taxon>Microcoleaceae</taxon>
        <taxon>Lyngbya</taxon>
    </lineage>
</organism>
<dbReference type="Pfam" id="PF00156">
    <property type="entry name" value="Pribosyltran"/>
    <property type="match status" value="1"/>
</dbReference>
<dbReference type="Gene3D" id="3.30.1310.20">
    <property type="entry name" value="PRTase-like"/>
    <property type="match status" value="1"/>
</dbReference>
<dbReference type="Gene3D" id="3.40.50.2020">
    <property type="match status" value="1"/>
</dbReference>
<dbReference type="Proteomes" id="UP000017127">
    <property type="component" value="Unassembled WGS sequence"/>
</dbReference>
<dbReference type="InterPro" id="IPR029057">
    <property type="entry name" value="PRTase-like"/>
</dbReference>
<reference evidence="2 3" key="1">
    <citation type="journal article" date="2013" name="Front. Microbiol.">
        <title>Comparative genomic analyses of the cyanobacterium, Lyngbya aestuarii BL J, a powerful hydrogen producer.</title>
        <authorList>
            <person name="Kothari A."/>
            <person name="Vaughn M."/>
            <person name="Garcia-Pichel F."/>
        </authorList>
    </citation>
    <scope>NUCLEOTIDE SEQUENCE [LARGE SCALE GENOMIC DNA]</scope>
    <source>
        <strain evidence="2 3">BL J</strain>
    </source>
</reference>
<dbReference type="InterPro" id="IPR000836">
    <property type="entry name" value="PRTase_dom"/>
</dbReference>
<name>U7QIA7_9CYAN</name>
<feature type="domain" description="Phosphoribosyltransferase" evidence="1">
    <location>
        <begin position="12"/>
        <end position="180"/>
    </location>
</feature>
<dbReference type="AlphaFoldDB" id="U7QIA7"/>
<evidence type="ECO:0000259" key="1">
    <source>
        <dbReference type="Pfam" id="PF00156"/>
    </source>
</evidence>
<proteinExistence type="predicted"/>
<keyword evidence="3" id="KW-1185">Reference proteome</keyword>
<evidence type="ECO:0000313" key="2">
    <source>
        <dbReference type="EMBL" id="ERT06161.1"/>
    </source>
</evidence>
<keyword evidence="2" id="KW-0808">Transferase</keyword>
<evidence type="ECO:0000313" key="3">
    <source>
        <dbReference type="Proteomes" id="UP000017127"/>
    </source>
</evidence>
<comment type="caution">
    <text evidence="2">The sequence shown here is derived from an EMBL/GenBank/DDBJ whole genome shotgun (WGS) entry which is preliminary data.</text>
</comment>
<dbReference type="SUPFAM" id="SSF53271">
    <property type="entry name" value="PRTase-like"/>
    <property type="match status" value="1"/>
</dbReference>
<protein>
    <submittedName>
        <fullName evidence="2">Phosphoribosyl transferase domain protein</fullName>
    </submittedName>
</protein>